<proteinExistence type="predicted"/>
<accession>A0A1C3UEG0</accession>
<dbReference type="InterPro" id="IPR039422">
    <property type="entry name" value="MarR/SlyA-like"/>
</dbReference>
<organism evidence="2 3">
    <name type="scientific">Rhizobium lusitanum</name>
    <dbReference type="NCBI Taxonomy" id="293958"/>
    <lineage>
        <taxon>Bacteria</taxon>
        <taxon>Pseudomonadati</taxon>
        <taxon>Pseudomonadota</taxon>
        <taxon>Alphaproteobacteria</taxon>
        <taxon>Hyphomicrobiales</taxon>
        <taxon>Rhizobiaceae</taxon>
        <taxon>Rhizobium/Agrobacterium group</taxon>
        <taxon>Rhizobium</taxon>
    </lineage>
</organism>
<protein>
    <submittedName>
        <fullName evidence="2">DNA-binding transcriptional regulator, MarR family</fullName>
    </submittedName>
</protein>
<feature type="domain" description="HTH marR-type" evidence="1">
    <location>
        <begin position="17"/>
        <end position="160"/>
    </location>
</feature>
<evidence type="ECO:0000259" key="1">
    <source>
        <dbReference type="PROSITE" id="PS50995"/>
    </source>
</evidence>
<keyword evidence="2" id="KW-0238">DNA-binding</keyword>
<dbReference type="InterPro" id="IPR036388">
    <property type="entry name" value="WH-like_DNA-bd_sf"/>
</dbReference>
<dbReference type="GO" id="GO:0003700">
    <property type="term" value="F:DNA-binding transcription factor activity"/>
    <property type="evidence" value="ECO:0007669"/>
    <property type="project" value="InterPro"/>
</dbReference>
<dbReference type="EMBL" id="FMAF01000002">
    <property type="protein sequence ID" value="SCB13795.1"/>
    <property type="molecule type" value="Genomic_DNA"/>
</dbReference>
<dbReference type="GO" id="GO:0003677">
    <property type="term" value="F:DNA binding"/>
    <property type="evidence" value="ECO:0007669"/>
    <property type="project" value="UniProtKB-KW"/>
</dbReference>
<sequence length="175" mass="19335">MTSAMNTREVEGPPLTEDANLLLIGQAMTRMRLLTGRRMIGRLAIQNVAPGLELSHLDVLDVVRRAEATGEVTVGTIADILRIDPSRASRIVADMVARGVLRRKASQADARRIVVVLTALGQRLLSEIQAQKYSVIGGIFADWSAEEIKSFSLLFDRYVTGYERVIEARLKETTD</sequence>
<name>A0A1C3UEG0_9HYPH</name>
<reference evidence="2 3" key="1">
    <citation type="submission" date="2016-08" db="EMBL/GenBank/DDBJ databases">
        <authorList>
            <person name="Seilhamer J.J."/>
        </authorList>
    </citation>
    <scope>NUCLEOTIDE SEQUENCE [LARGE SCALE GENOMIC DNA]</scope>
    <source>
        <strain evidence="2 3">P1-7</strain>
    </source>
</reference>
<evidence type="ECO:0000313" key="2">
    <source>
        <dbReference type="EMBL" id="SCB13795.1"/>
    </source>
</evidence>
<dbReference type="PANTHER" id="PTHR33164:SF43">
    <property type="entry name" value="HTH-TYPE TRANSCRIPTIONAL REPRESSOR YETL"/>
    <property type="match status" value="1"/>
</dbReference>
<evidence type="ECO:0000313" key="3">
    <source>
        <dbReference type="Proteomes" id="UP000199205"/>
    </source>
</evidence>
<dbReference type="PANTHER" id="PTHR33164">
    <property type="entry name" value="TRANSCRIPTIONAL REGULATOR, MARR FAMILY"/>
    <property type="match status" value="1"/>
</dbReference>
<dbReference type="Gene3D" id="1.10.10.10">
    <property type="entry name" value="Winged helix-like DNA-binding domain superfamily/Winged helix DNA-binding domain"/>
    <property type="match status" value="1"/>
</dbReference>
<dbReference type="Pfam" id="PF12802">
    <property type="entry name" value="MarR_2"/>
    <property type="match status" value="1"/>
</dbReference>
<dbReference type="InterPro" id="IPR000835">
    <property type="entry name" value="HTH_MarR-typ"/>
</dbReference>
<dbReference type="AlphaFoldDB" id="A0A1C3UEG0"/>
<dbReference type="RefSeq" id="WP_092573110.1">
    <property type="nucleotide sequence ID" value="NZ_FMAF01000002.1"/>
</dbReference>
<dbReference type="OrthoDB" id="7774677at2"/>
<dbReference type="SUPFAM" id="SSF46785">
    <property type="entry name" value="Winged helix' DNA-binding domain"/>
    <property type="match status" value="1"/>
</dbReference>
<dbReference type="SMART" id="SM00347">
    <property type="entry name" value="HTH_MARR"/>
    <property type="match status" value="1"/>
</dbReference>
<gene>
    <name evidence="2" type="ORF">GA0061101_102214</name>
</gene>
<dbReference type="Proteomes" id="UP000199205">
    <property type="component" value="Unassembled WGS sequence"/>
</dbReference>
<dbReference type="GO" id="GO:0006950">
    <property type="term" value="P:response to stress"/>
    <property type="evidence" value="ECO:0007669"/>
    <property type="project" value="TreeGrafter"/>
</dbReference>
<dbReference type="InterPro" id="IPR036390">
    <property type="entry name" value="WH_DNA-bd_sf"/>
</dbReference>
<dbReference type="PROSITE" id="PS50995">
    <property type="entry name" value="HTH_MARR_2"/>
    <property type="match status" value="1"/>
</dbReference>